<dbReference type="Proteomes" id="UP000694308">
    <property type="component" value="Unassembled WGS sequence"/>
</dbReference>
<reference evidence="1" key="1">
    <citation type="submission" date="2020-12" db="EMBL/GenBank/DDBJ databases">
        <title>Clostridium thailandense sp. nov., a novel acetogenic bacterium isolated from peat land soil in Thailand.</title>
        <authorList>
            <person name="Chaikitkaew S."/>
            <person name="Birkeland N.K."/>
        </authorList>
    </citation>
    <scope>NUCLEOTIDE SEQUENCE</scope>
    <source>
        <strain evidence="1">PL3</strain>
    </source>
</reference>
<accession>A0A949WW40</accession>
<comment type="caution">
    <text evidence="1">The sequence shown here is derived from an EMBL/GenBank/DDBJ whole genome shotgun (WGS) entry which is preliminary data.</text>
</comment>
<dbReference type="EMBL" id="JAEEGC010000074">
    <property type="protein sequence ID" value="MBV7274372.1"/>
    <property type="molecule type" value="Genomic_DNA"/>
</dbReference>
<gene>
    <name evidence="1" type="ORF">I6U48_15855</name>
</gene>
<evidence type="ECO:0000313" key="2">
    <source>
        <dbReference type="Proteomes" id="UP000694308"/>
    </source>
</evidence>
<dbReference type="RefSeq" id="WP_218321438.1">
    <property type="nucleotide sequence ID" value="NZ_JAEEGC010000074.1"/>
</dbReference>
<dbReference type="AlphaFoldDB" id="A0A949WW40"/>
<evidence type="ECO:0000313" key="1">
    <source>
        <dbReference type="EMBL" id="MBV7274372.1"/>
    </source>
</evidence>
<name>A0A949WW40_9CLOT</name>
<sequence length="56" mass="6444">MSKPLDKQNPNYTIKKEDVDLKQSPEGYPIVERMNNGLLFPEGPKDTVDFADYEDI</sequence>
<organism evidence="1 2">
    <name type="scientific">Clostridium thailandense</name>
    <dbReference type="NCBI Taxonomy" id="2794346"/>
    <lineage>
        <taxon>Bacteria</taxon>
        <taxon>Bacillati</taxon>
        <taxon>Bacillota</taxon>
        <taxon>Clostridia</taxon>
        <taxon>Eubacteriales</taxon>
        <taxon>Clostridiaceae</taxon>
        <taxon>Clostridium</taxon>
    </lineage>
</organism>
<protein>
    <submittedName>
        <fullName evidence="1">Uncharacterized protein</fullName>
    </submittedName>
</protein>
<proteinExistence type="predicted"/>
<keyword evidence="2" id="KW-1185">Reference proteome</keyword>